<evidence type="ECO:0000313" key="3">
    <source>
        <dbReference type="Proteomes" id="UP000320876"/>
    </source>
</evidence>
<evidence type="ECO:0000259" key="1">
    <source>
        <dbReference type="Pfam" id="PF04149"/>
    </source>
</evidence>
<dbReference type="Pfam" id="PF04149">
    <property type="entry name" value="DUF397"/>
    <property type="match status" value="1"/>
</dbReference>
<name>A0A542DQ04_AMYCI</name>
<evidence type="ECO:0000313" key="2">
    <source>
        <dbReference type="EMBL" id="TQJ05172.1"/>
    </source>
</evidence>
<proteinExistence type="predicted"/>
<dbReference type="Proteomes" id="UP000320876">
    <property type="component" value="Unassembled WGS sequence"/>
</dbReference>
<comment type="caution">
    <text evidence="2">The sequence shown here is derived from an EMBL/GenBank/DDBJ whole genome shotgun (WGS) entry which is preliminary data.</text>
</comment>
<dbReference type="EMBL" id="VFML01000001">
    <property type="protein sequence ID" value="TQJ05172.1"/>
    <property type="molecule type" value="Genomic_DNA"/>
</dbReference>
<accession>A0A542DQ04</accession>
<gene>
    <name evidence="2" type="ORF">FB471_4998</name>
</gene>
<organism evidence="2 3">
    <name type="scientific">Amycolatopsis cihanbeyliensis</name>
    <dbReference type="NCBI Taxonomy" id="1128664"/>
    <lineage>
        <taxon>Bacteria</taxon>
        <taxon>Bacillati</taxon>
        <taxon>Actinomycetota</taxon>
        <taxon>Actinomycetes</taxon>
        <taxon>Pseudonocardiales</taxon>
        <taxon>Pseudonocardiaceae</taxon>
        <taxon>Amycolatopsis</taxon>
    </lineage>
</organism>
<dbReference type="RefSeq" id="WP_142000739.1">
    <property type="nucleotide sequence ID" value="NZ_VFML01000001.1"/>
</dbReference>
<protein>
    <submittedName>
        <fullName evidence="2">Uncharacterized protein DUF397</fullName>
    </submittedName>
</protein>
<feature type="domain" description="DUF397" evidence="1">
    <location>
        <begin position="6"/>
        <end position="60"/>
    </location>
</feature>
<reference evidence="2 3" key="1">
    <citation type="submission" date="2019-06" db="EMBL/GenBank/DDBJ databases">
        <title>Sequencing the genomes of 1000 actinobacteria strains.</title>
        <authorList>
            <person name="Klenk H.-P."/>
        </authorList>
    </citation>
    <scope>NUCLEOTIDE SEQUENCE [LARGE SCALE GENOMIC DNA]</scope>
    <source>
        <strain evidence="2 3">DSM 45679</strain>
    </source>
</reference>
<dbReference type="OrthoDB" id="4301277at2"/>
<sequence>MASERQWSKSSRSSTGTNCVEIALPDGAHRHVGVRDTKDRTGGTLLLSASAWRAFTRQVRAAS</sequence>
<keyword evidence="3" id="KW-1185">Reference proteome</keyword>
<dbReference type="InterPro" id="IPR007278">
    <property type="entry name" value="DUF397"/>
</dbReference>
<dbReference type="AlphaFoldDB" id="A0A542DQ04"/>